<dbReference type="InterPro" id="IPR001148">
    <property type="entry name" value="CA_dom"/>
</dbReference>
<evidence type="ECO:0000256" key="7">
    <source>
        <dbReference type="ARBA" id="ARBA00022801"/>
    </source>
</evidence>
<keyword evidence="9 15" id="KW-1133">Transmembrane helix</keyword>
<feature type="transmembrane region" description="Helical" evidence="15">
    <location>
        <begin position="347"/>
        <end position="372"/>
    </location>
</feature>
<keyword evidence="5" id="KW-0732">Signal</keyword>
<dbReference type="CDD" id="cd00063">
    <property type="entry name" value="FN3"/>
    <property type="match status" value="1"/>
</dbReference>
<evidence type="ECO:0000256" key="15">
    <source>
        <dbReference type="SAM" id="Phobius"/>
    </source>
</evidence>
<evidence type="ECO:0000256" key="8">
    <source>
        <dbReference type="ARBA" id="ARBA00022912"/>
    </source>
</evidence>
<evidence type="ECO:0000313" key="20">
    <source>
        <dbReference type="Proteomes" id="UP000694563"/>
    </source>
</evidence>
<organism evidence="19 20">
    <name type="scientific">Catharus ustulatus</name>
    <name type="common">Russet-backed thrush</name>
    <name type="synonym">Hylocichla ustulatus</name>
    <dbReference type="NCBI Taxonomy" id="91951"/>
    <lineage>
        <taxon>Eukaryota</taxon>
        <taxon>Metazoa</taxon>
        <taxon>Chordata</taxon>
        <taxon>Craniata</taxon>
        <taxon>Vertebrata</taxon>
        <taxon>Euteleostomi</taxon>
        <taxon>Archelosauria</taxon>
        <taxon>Archosauria</taxon>
        <taxon>Dinosauria</taxon>
        <taxon>Saurischia</taxon>
        <taxon>Theropoda</taxon>
        <taxon>Coelurosauria</taxon>
        <taxon>Aves</taxon>
        <taxon>Neognathae</taxon>
        <taxon>Neoaves</taxon>
        <taxon>Telluraves</taxon>
        <taxon>Australaves</taxon>
        <taxon>Passeriformes</taxon>
        <taxon>Turdidae</taxon>
        <taxon>Catharus</taxon>
    </lineage>
</organism>
<dbReference type="CDD" id="cd17670">
    <property type="entry name" value="R-PTP-G-2"/>
    <property type="match status" value="1"/>
</dbReference>
<keyword evidence="6" id="KW-0677">Repeat</keyword>
<dbReference type="Pfam" id="PF00102">
    <property type="entry name" value="Y_phosphatase"/>
    <property type="match status" value="2"/>
</dbReference>
<dbReference type="PANTHER" id="PTHR19134:SF468">
    <property type="entry name" value="RECEPTOR-TYPE TYROSINE-PROTEIN PHOSPHATASE GAMMA"/>
    <property type="match status" value="1"/>
</dbReference>
<comment type="similarity">
    <text evidence="2">Belongs to the protein-tyrosine phosphatase family. Receptor class 5 subfamily.</text>
</comment>
<dbReference type="AlphaFoldDB" id="A0A8C3V5A8"/>
<evidence type="ECO:0000259" key="17">
    <source>
        <dbReference type="PROSITE" id="PS50056"/>
    </source>
</evidence>
<dbReference type="SUPFAM" id="SSF52799">
    <property type="entry name" value="(Phosphotyrosine protein) phosphatases II"/>
    <property type="match status" value="2"/>
</dbReference>
<dbReference type="InterPro" id="IPR036398">
    <property type="entry name" value="CA_dom_sf"/>
</dbReference>
<dbReference type="PROSITE" id="PS51144">
    <property type="entry name" value="ALPHA_CA_2"/>
    <property type="match status" value="1"/>
</dbReference>
<evidence type="ECO:0000256" key="11">
    <source>
        <dbReference type="ARBA" id="ARBA00023157"/>
    </source>
</evidence>
<feature type="region of interest" description="Disordered" evidence="14">
    <location>
        <begin position="1006"/>
        <end position="1032"/>
    </location>
</feature>
<evidence type="ECO:0000259" key="16">
    <source>
        <dbReference type="PROSITE" id="PS50055"/>
    </source>
</evidence>
<reference evidence="19" key="1">
    <citation type="submission" date="2020-10" db="EMBL/GenBank/DDBJ databases">
        <title>Catharus ustulatus (Swainson's thrush) genome, bCatUst1, primary haplotype v2.</title>
        <authorList>
            <person name="Delmore K."/>
            <person name="Vafadar M."/>
            <person name="Formenti G."/>
            <person name="Chow W."/>
            <person name="Pelan S."/>
            <person name="Howe K."/>
            <person name="Rhie A."/>
            <person name="Mountcastle J."/>
            <person name="Haase B."/>
            <person name="Fedrigo O."/>
            <person name="Jarvis E.D."/>
        </authorList>
    </citation>
    <scope>NUCLEOTIDE SEQUENCE [LARGE SCALE GENOMIC DNA]</scope>
</reference>
<evidence type="ECO:0000256" key="13">
    <source>
        <dbReference type="ARBA" id="ARBA00051722"/>
    </source>
</evidence>
<gene>
    <name evidence="19" type="primary">PTPRG</name>
</gene>
<dbReference type="InterPro" id="IPR000242">
    <property type="entry name" value="PTP_cat"/>
</dbReference>
<dbReference type="EC" id="3.1.3.48" evidence="3"/>
<dbReference type="Gene3D" id="2.60.40.10">
    <property type="entry name" value="Immunoglobulins"/>
    <property type="match status" value="1"/>
</dbReference>
<dbReference type="PROSITE" id="PS00383">
    <property type="entry name" value="TYR_PHOSPHATASE_1"/>
    <property type="match status" value="1"/>
</dbReference>
<reference evidence="19" key="3">
    <citation type="submission" date="2025-09" db="UniProtKB">
        <authorList>
            <consortium name="Ensembl"/>
        </authorList>
    </citation>
    <scope>IDENTIFICATION</scope>
</reference>
<dbReference type="InterPro" id="IPR029021">
    <property type="entry name" value="Prot-tyrosine_phosphatase-like"/>
</dbReference>
<evidence type="ECO:0000256" key="14">
    <source>
        <dbReference type="SAM" id="MobiDB-lite"/>
    </source>
</evidence>
<dbReference type="SUPFAM" id="SSF51069">
    <property type="entry name" value="Carbonic anhydrase"/>
    <property type="match status" value="1"/>
</dbReference>
<evidence type="ECO:0000256" key="12">
    <source>
        <dbReference type="ARBA" id="ARBA00023180"/>
    </source>
</evidence>
<dbReference type="InterPro" id="IPR003595">
    <property type="entry name" value="Tyr_Pase_cat"/>
</dbReference>
<keyword evidence="4 15" id="KW-0812">Transmembrane</keyword>
<name>A0A8C3V5A8_CATUS</name>
<dbReference type="InterPro" id="IPR000387">
    <property type="entry name" value="Tyr_Pase_dom"/>
</dbReference>
<dbReference type="Ensembl" id="ENSCUST00005023902.1">
    <property type="protein sequence ID" value="ENSCUSP00005023080.1"/>
    <property type="gene ID" value="ENSCUSG00005013196.1"/>
</dbReference>
<feature type="domain" description="Tyrosine specific protein phosphatases" evidence="17">
    <location>
        <begin position="914"/>
        <end position="988"/>
    </location>
</feature>
<dbReference type="PROSITE" id="PS50056">
    <property type="entry name" value="TYR_PHOSPHATASE_2"/>
    <property type="match status" value="2"/>
</dbReference>
<accession>A0A8C3V5A8</accession>
<evidence type="ECO:0000256" key="6">
    <source>
        <dbReference type="ARBA" id="ARBA00022737"/>
    </source>
</evidence>
<dbReference type="CDD" id="cd17667">
    <property type="entry name" value="R-PTPc-G-1"/>
    <property type="match status" value="1"/>
</dbReference>
<dbReference type="InterPro" id="IPR003961">
    <property type="entry name" value="FN3_dom"/>
</dbReference>
<feature type="domain" description="Alpha-carbonic anhydrase" evidence="18">
    <location>
        <begin position="1"/>
        <end position="216"/>
    </location>
</feature>
<protein>
    <recommendedName>
        <fullName evidence="3">protein-tyrosine-phosphatase</fullName>
        <ecNumber evidence="3">3.1.3.48</ecNumber>
    </recommendedName>
</protein>
<keyword evidence="11" id="KW-1015">Disulfide bond</keyword>
<comment type="subcellular location">
    <subcellularLocation>
        <location evidence="1">Membrane</location>
        <topology evidence="1">Single-pass type I membrane protein</topology>
    </subcellularLocation>
</comment>
<evidence type="ECO:0000256" key="9">
    <source>
        <dbReference type="ARBA" id="ARBA00022989"/>
    </source>
</evidence>
<keyword evidence="7" id="KW-0378">Hydrolase</keyword>
<dbReference type="PRINTS" id="PR00700">
    <property type="entry name" value="PRTYPHPHTASE"/>
</dbReference>
<evidence type="ECO:0000259" key="18">
    <source>
        <dbReference type="PROSITE" id="PS51144"/>
    </source>
</evidence>
<sequence>QQALVCNDFCKNKIQILFLFLSNGFKNCAKIFFLIVLCAVAILLKDDYFVSGAGLPGRFKAEKVEFHWGQSNGSAGSEHSINGKRFPVEMQIYFYNPDDFDSFGTAVLENRVCSPSTTEFIELFQTFLDPFVLRELLPTSLGSYYRYTGSLTTPPCSEIVEWIVFRKPVPISYHQLEAFYSIFTTEQQDHVKSVEYLRNNFRPQQRLNNRKVSNYLEELHIFFFCFSACSTPPVNMKVQPVNRTALLVTWNQPETIYHPPIMNYMISYSWTKNEDEKEKTFTKDSDKDLVKAQHQPQTCVSSYPYIGIFLVEGGRGGSSCYLIGRLILAGKNSSSMATRPSPGKMEWIIPLIVVSALTFVCLILLIAVLVYWRKCFQTAHFYVEDSSSPRVVPNESIPIIPIPDDMEAIPVKQFVKHISELYSNNQHGFSEDFEEVQRCTADMNITAEHSNHPDNKHKNRYINILAYDHSRVKLRPLPGKDSKHSDYINANYVDGYNKAKAYIATQGPLKSTFEDFWRMIWEQNTGIIVMITNLVEKGRRKCDQYWPTENSEEYGNIIVTLKSTNVHACYTVRRFTIRNTKMKKKGNPKGRQNERTVIQYHYTQWPDMGVPEYALPVLTFVRRSSAARTPDMGPVVVHCSAGVGRTGTYIVIDSMLQQIKDKSTVNVLGFLKHIRTQRNYLVQTEEQYIFIHDALLEAILGKETEVSANQLHSYVNSILIPGIGGKTRLEKQFKVSLNHCHPEGPDFPTLICMACLHCLLSWLRNQTRELDQHTERARVGLAPLPGMKGTDYINASYIMGYYRSNEFIITQHPLPHTTKDFWRMIWDHNAQIIVMLPDNQSLAEDEFVYWPSREESMNCEAFTVTLISKDRLCLSNEEQIIIHDFILEATQDDYVLEVRHFQCPKWPNPDAPISSTFELINVIKEEALTRDGPTIVHDEYGAVSAGTLCALTTLSQQLENENAVDVFQVAKMINLMRPGVFTDIEQYQFLYKAMLSLVSTKENGNGPMTLDKNGAVMASDESDPAESMESLV</sequence>
<dbReference type="InterPro" id="IPR050348">
    <property type="entry name" value="Protein-Tyr_Phosphatase"/>
</dbReference>
<evidence type="ECO:0000256" key="3">
    <source>
        <dbReference type="ARBA" id="ARBA00013064"/>
    </source>
</evidence>
<dbReference type="FunFam" id="3.90.190.10:FF:000013">
    <property type="entry name" value="receptor-type tyrosine-protein phosphatase zeta isoform X1"/>
    <property type="match status" value="1"/>
</dbReference>
<reference evidence="19" key="2">
    <citation type="submission" date="2025-08" db="UniProtKB">
        <authorList>
            <consortium name="Ensembl"/>
        </authorList>
    </citation>
    <scope>IDENTIFICATION</scope>
</reference>
<dbReference type="Gene3D" id="3.90.190.10">
    <property type="entry name" value="Protein tyrosine phosphatase superfamily"/>
    <property type="match status" value="2"/>
</dbReference>
<dbReference type="Pfam" id="PF00194">
    <property type="entry name" value="Carb_anhydrase"/>
    <property type="match status" value="2"/>
</dbReference>
<dbReference type="InterPro" id="IPR013783">
    <property type="entry name" value="Ig-like_fold"/>
</dbReference>
<evidence type="ECO:0000313" key="19">
    <source>
        <dbReference type="Ensembl" id="ENSCUSP00005023080.1"/>
    </source>
</evidence>
<dbReference type="SMART" id="SM01057">
    <property type="entry name" value="Carb_anhydrase"/>
    <property type="match status" value="1"/>
</dbReference>
<comment type="catalytic activity">
    <reaction evidence="13">
        <text>O-phospho-L-tyrosyl-[protein] + H2O = L-tyrosyl-[protein] + phosphate</text>
        <dbReference type="Rhea" id="RHEA:10684"/>
        <dbReference type="Rhea" id="RHEA-COMP:10136"/>
        <dbReference type="Rhea" id="RHEA-COMP:20101"/>
        <dbReference type="ChEBI" id="CHEBI:15377"/>
        <dbReference type="ChEBI" id="CHEBI:43474"/>
        <dbReference type="ChEBI" id="CHEBI:46858"/>
        <dbReference type="ChEBI" id="CHEBI:61978"/>
        <dbReference type="EC" id="3.1.3.48"/>
    </reaction>
</comment>
<dbReference type="SMART" id="SM00194">
    <property type="entry name" value="PTPc"/>
    <property type="match status" value="2"/>
</dbReference>
<dbReference type="SUPFAM" id="SSF49265">
    <property type="entry name" value="Fibronectin type III"/>
    <property type="match status" value="1"/>
</dbReference>
<feature type="domain" description="Tyrosine specific protein phosphatases" evidence="17">
    <location>
        <begin position="615"/>
        <end position="689"/>
    </location>
</feature>
<dbReference type="Proteomes" id="UP000694563">
    <property type="component" value="Chromosome 13"/>
</dbReference>
<evidence type="ECO:0000256" key="5">
    <source>
        <dbReference type="ARBA" id="ARBA00022729"/>
    </source>
</evidence>
<keyword evidence="10 15" id="KW-0472">Membrane</keyword>
<dbReference type="FunFam" id="3.90.190.10:FF:000016">
    <property type="entry name" value="receptor-type tyrosine-protein phosphatase gamma isoform X1"/>
    <property type="match status" value="1"/>
</dbReference>
<dbReference type="InterPro" id="IPR016130">
    <property type="entry name" value="Tyr_Pase_AS"/>
</dbReference>
<dbReference type="GO" id="GO:0005886">
    <property type="term" value="C:plasma membrane"/>
    <property type="evidence" value="ECO:0007669"/>
    <property type="project" value="UniProtKB-ARBA"/>
</dbReference>
<evidence type="ECO:0000256" key="2">
    <source>
        <dbReference type="ARBA" id="ARBA00006246"/>
    </source>
</evidence>
<evidence type="ECO:0000256" key="1">
    <source>
        <dbReference type="ARBA" id="ARBA00004479"/>
    </source>
</evidence>
<keyword evidence="20" id="KW-1185">Reference proteome</keyword>
<evidence type="ECO:0000256" key="10">
    <source>
        <dbReference type="ARBA" id="ARBA00023136"/>
    </source>
</evidence>
<keyword evidence="12" id="KW-0325">Glycoprotein</keyword>
<dbReference type="PANTHER" id="PTHR19134">
    <property type="entry name" value="RECEPTOR-TYPE TYROSINE-PROTEIN PHOSPHATASE"/>
    <property type="match status" value="1"/>
</dbReference>
<proteinExistence type="inferred from homology"/>
<feature type="domain" description="Tyrosine-protein phosphatase" evidence="16">
    <location>
        <begin position="764"/>
        <end position="997"/>
    </location>
</feature>
<keyword evidence="8" id="KW-0904">Protein phosphatase</keyword>
<dbReference type="PROSITE" id="PS50055">
    <property type="entry name" value="TYR_PHOSPHATASE_PTP"/>
    <property type="match status" value="2"/>
</dbReference>
<dbReference type="InterPro" id="IPR036116">
    <property type="entry name" value="FN3_sf"/>
</dbReference>
<evidence type="ECO:0000256" key="4">
    <source>
        <dbReference type="ARBA" id="ARBA00022692"/>
    </source>
</evidence>
<dbReference type="SMART" id="SM00404">
    <property type="entry name" value="PTPc_motif"/>
    <property type="match status" value="2"/>
</dbReference>
<dbReference type="GO" id="GO:0004725">
    <property type="term" value="F:protein tyrosine phosphatase activity"/>
    <property type="evidence" value="ECO:0007669"/>
    <property type="project" value="UniProtKB-EC"/>
</dbReference>
<feature type="domain" description="Tyrosine-protein phosphatase" evidence="16">
    <location>
        <begin position="429"/>
        <end position="698"/>
    </location>
</feature>
<dbReference type="Gene3D" id="3.10.200.10">
    <property type="entry name" value="Alpha carbonic anhydrase"/>
    <property type="match status" value="1"/>
</dbReference>